<gene>
    <name evidence="2" type="ORF">ABT56_11640</name>
</gene>
<dbReference type="RefSeq" id="WP_047879048.1">
    <property type="nucleotide sequence ID" value="NZ_LDOT01000014.1"/>
</dbReference>
<dbReference type="AlphaFoldDB" id="A0A0J1JSX6"/>
<name>A0A0J1JSX6_9GAMM</name>
<proteinExistence type="predicted"/>
<dbReference type="EMBL" id="LDOT01000014">
    <property type="protein sequence ID" value="KLV05367.1"/>
    <property type="molecule type" value="Genomic_DNA"/>
</dbReference>
<keyword evidence="3" id="KW-1185">Reference proteome</keyword>
<dbReference type="OrthoDB" id="5815974at2"/>
<dbReference type="Proteomes" id="UP000036097">
    <property type="component" value="Unassembled WGS sequence"/>
</dbReference>
<feature type="coiled-coil region" evidence="1">
    <location>
        <begin position="42"/>
        <end position="76"/>
    </location>
</feature>
<keyword evidence="1" id="KW-0175">Coiled coil</keyword>
<comment type="caution">
    <text evidence="2">The sequence shown here is derived from an EMBL/GenBank/DDBJ whole genome shotgun (WGS) entry which is preliminary data.</text>
</comment>
<organism evidence="2 3">
    <name type="scientific">Photobacterium aquae</name>
    <dbReference type="NCBI Taxonomy" id="1195763"/>
    <lineage>
        <taxon>Bacteria</taxon>
        <taxon>Pseudomonadati</taxon>
        <taxon>Pseudomonadota</taxon>
        <taxon>Gammaproteobacteria</taxon>
        <taxon>Vibrionales</taxon>
        <taxon>Vibrionaceae</taxon>
        <taxon>Photobacterium</taxon>
    </lineage>
</organism>
<sequence>MKHASQSLTQTISYLKHCNSQLMTNRTALPTQVANQLINEIISIQAIELEHANEQITQLQRELRAVLLTLEAAANEEAHGVLATAMRRINHELNITPFSPSKLVVKNAKSDPVLAG</sequence>
<evidence type="ECO:0000313" key="3">
    <source>
        <dbReference type="Proteomes" id="UP000036097"/>
    </source>
</evidence>
<reference evidence="2 3" key="1">
    <citation type="submission" date="2015-05" db="EMBL/GenBank/DDBJ databases">
        <title>Photobacterium galathea sp. nov.</title>
        <authorList>
            <person name="Machado H."/>
            <person name="Gram L."/>
        </authorList>
    </citation>
    <scope>NUCLEOTIDE SEQUENCE [LARGE SCALE GENOMIC DNA]</scope>
    <source>
        <strain evidence="2 3">CGMCC 1.12159</strain>
    </source>
</reference>
<evidence type="ECO:0000313" key="2">
    <source>
        <dbReference type="EMBL" id="KLV05367.1"/>
    </source>
</evidence>
<protein>
    <submittedName>
        <fullName evidence="2">Uncharacterized protein</fullName>
    </submittedName>
</protein>
<dbReference type="PATRIC" id="fig|1195763.3.peg.2449"/>
<accession>A0A0J1JSX6</accession>
<evidence type="ECO:0000256" key="1">
    <source>
        <dbReference type="SAM" id="Coils"/>
    </source>
</evidence>